<dbReference type="GO" id="GO:0016787">
    <property type="term" value="F:hydrolase activity"/>
    <property type="evidence" value="ECO:0007669"/>
    <property type="project" value="UniProtKB-KW"/>
</dbReference>
<dbReference type="EMBL" id="AYKW01000005">
    <property type="protein sequence ID" value="PIL34602.1"/>
    <property type="molecule type" value="Genomic_DNA"/>
</dbReference>
<dbReference type="SUPFAM" id="SSF53474">
    <property type="entry name" value="alpha/beta-Hydrolases"/>
    <property type="match status" value="1"/>
</dbReference>
<protein>
    <recommendedName>
        <fullName evidence="2">Alpha/beta hydrolase fold-3 domain-containing protein</fullName>
    </recommendedName>
</protein>
<dbReference type="PANTHER" id="PTHR48081">
    <property type="entry name" value="AB HYDROLASE SUPERFAMILY PROTEIN C4A8.06C"/>
    <property type="match status" value="1"/>
</dbReference>
<dbReference type="STRING" id="1077348.A0A2G8SLH4"/>
<proteinExistence type="predicted"/>
<dbReference type="Pfam" id="PF07859">
    <property type="entry name" value="Abhydrolase_3"/>
    <property type="match status" value="1"/>
</dbReference>
<name>A0A2G8SLH4_9APHY</name>
<gene>
    <name evidence="3" type="ORF">GSI_03381</name>
</gene>
<dbReference type="InterPro" id="IPR013094">
    <property type="entry name" value="AB_hydrolase_3"/>
</dbReference>
<sequence length="335" mass="36529">MDPEYAVVVAPLLAAPSPKVPPTADQIKTHFFENVTTPMQTFHASRLPPASTYTVKNETVIVDGGEIPVRCIIPRVEDDEGHTFPVFVHIHGGCGCAGSIETDDYALRRISVDLQISVVNVGYRLAPEFPFPTGVNDCYAALKSEADQTVENAQMLKVDLSKGFLVGGHSAGGNFSAVLSHQARDDPFFAGRQITGQLLREPITIHPDSYPDSLKDELRSIEENAANPPLTSPVIRHLLHTYGGIPSDPRMSPLLYSSHEGLPPAYVQVMGLDPLRDEGIVYEKALKAAGVKTKIDLYPGVGHGFHYNFPSIALAEMVRNDVIKGLKWLLGRDIE</sequence>
<evidence type="ECO:0000313" key="3">
    <source>
        <dbReference type="EMBL" id="PIL34602.1"/>
    </source>
</evidence>
<keyword evidence="4" id="KW-1185">Reference proteome</keyword>
<reference evidence="3 4" key="1">
    <citation type="journal article" date="2015" name="Sci. Rep.">
        <title>Chromosome-level genome map provides insights into diverse defense mechanisms in the medicinal fungus Ganoderma sinense.</title>
        <authorList>
            <person name="Zhu Y."/>
            <person name="Xu J."/>
            <person name="Sun C."/>
            <person name="Zhou S."/>
            <person name="Xu H."/>
            <person name="Nelson D.R."/>
            <person name="Qian J."/>
            <person name="Song J."/>
            <person name="Luo H."/>
            <person name="Xiang L."/>
            <person name="Li Y."/>
            <person name="Xu Z."/>
            <person name="Ji A."/>
            <person name="Wang L."/>
            <person name="Lu S."/>
            <person name="Hayward A."/>
            <person name="Sun W."/>
            <person name="Li X."/>
            <person name="Schwartz D.C."/>
            <person name="Wang Y."/>
            <person name="Chen S."/>
        </authorList>
    </citation>
    <scope>NUCLEOTIDE SEQUENCE [LARGE SCALE GENOMIC DNA]</scope>
    <source>
        <strain evidence="3 4">ZZ0214-1</strain>
    </source>
</reference>
<evidence type="ECO:0000259" key="2">
    <source>
        <dbReference type="Pfam" id="PF07859"/>
    </source>
</evidence>
<dbReference type="InterPro" id="IPR050300">
    <property type="entry name" value="GDXG_lipolytic_enzyme"/>
</dbReference>
<dbReference type="InterPro" id="IPR029058">
    <property type="entry name" value="AB_hydrolase_fold"/>
</dbReference>
<dbReference type="AlphaFoldDB" id="A0A2G8SLH4"/>
<accession>A0A2G8SLH4</accession>
<dbReference type="Proteomes" id="UP000230002">
    <property type="component" value="Unassembled WGS sequence"/>
</dbReference>
<organism evidence="3 4">
    <name type="scientific">Ganoderma sinense ZZ0214-1</name>
    <dbReference type="NCBI Taxonomy" id="1077348"/>
    <lineage>
        <taxon>Eukaryota</taxon>
        <taxon>Fungi</taxon>
        <taxon>Dikarya</taxon>
        <taxon>Basidiomycota</taxon>
        <taxon>Agaricomycotina</taxon>
        <taxon>Agaricomycetes</taxon>
        <taxon>Polyporales</taxon>
        <taxon>Polyporaceae</taxon>
        <taxon>Ganoderma</taxon>
    </lineage>
</organism>
<dbReference type="Gene3D" id="3.40.50.1820">
    <property type="entry name" value="alpha/beta hydrolase"/>
    <property type="match status" value="1"/>
</dbReference>
<evidence type="ECO:0000313" key="4">
    <source>
        <dbReference type="Proteomes" id="UP000230002"/>
    </source>
</evidence>
<feature type="domain" description="Alpha/beta hydrolase fold-3" evidence="2">
    <location>
        <begin position="88"/>
        <end position="306"/>
    </location>
</feature>
<dbReference type="OrthoDB" id="408631at2759"/>
<evidence type="ECO:0000256" key="1">
    <source>
        <dbReference type="ARBA" id="ARBA00022801"/>
    </source>
</evidence>
<comment type="caution">
    <text evidence="3">The sequence shown here is derived from an EMBL/GenBank/DDBJ whole genome shotgun (WGS) entry which is preliminary data.</text>
</comment>
<dbReference type="PANTHER" id="PTHR48081:SF8">
    <property type="entry name" value="ALPHA_BETA HYDROLASE FOLD-3 DOMAIN-CONTAINING PROTEIN-RELATED"/>
    <property type="match status" value="1"/>
</dbReference>
<keyword evidence="1" id="KW-0378">Hydrolase</keyword>